<evidence type="ECO:0000313" key="1">
    <source>
        <dbReference type="EMBL" id="CAJ1905937.1"/>
    </source>
</evidence>
<keyword evidence="2" id="KW-1185">Reference proteome</keyword>
<dbReference type="Gramene" id="rna-AYBTSS11_LOCUS3299">
    <property type="protein sequence ID" value="CAJ1905937.1"/>
    <property type="gene ID" value="gene-AYBTSS11_LOCUS3299"/>
</dbReference>
<name>A0AA86RY10_9FABA</name>
<protein>
    <submittedName>
        <fullName evidence="1">Uncharacterized protein</fullName>
    </submittedName>
</protein>
<evidence type="ECO:0000313" key="2">
    <source>
        <dbReference type="Proteomes" id="UP001189624"/>
    </source>
</evidence>
<sequence length="69" mass="7266">MASAITVQEDALYEWDAAIGTGLPSFDLGDGVPSTFANRGPGFTSFGDALSYSCAGMTDLILYKNIQPE</sequence>
<gene>
    <name evidence="1" type="ORF">AYBTSS11_LOCUS3299</name>
</gene>
<dbReference type="EMBL" id="OY731398">
    <property type="protein sequence ID" value="CAJ1905937.1"/>
    <property type="molecule type" value="Genomic_DNA"/>
</dbReference>
<proteinExistence type="predicted"/>
<dbReference type="Proteomes" id="UP001189624">
    <property type="component" value="Chromosome 1"/>
</dbReference>
<dbReference type="AlphaFoldDB" id="A0AA86RY10"/>
<reference evidence="1" key="1">
    <citation type="submission" date="2023-10" db="EMBL/GenBank/DDBJ databases">
        <authorList>
            <person name="Domelevo Entfellner J.-B."/>
        </authorList>
    </citation>
    <scope>NUCLEOTIDE SEQUENCE</scope>
</reference>
<organism evidence="1 2">
    <name type="scientific">Sphenostylis stenocarpa</name>
    <dbReference type="NCBI Taxonomy" id="92480"/>
    <lineage>
        <taxon>Eukaryota</taxon>
        <taxon>Viridiplantae</taxon>
        <taxon>Streptophyta</taxon>
        <taxon>Embryophyta</taxon>
        <taxon>Tracheophyta</taxon>
        <taxon>Spermatophyta</taxon>
        <taxon>Magnoliopsida</taxon>
        <taxon>eudicotyledons</taxon>
        <taxon>Gunneridae</taxon>
        <taxon>Pentapetalae</taxon>
        <taxon>rosids</taxon>
        <taxon>fabids</taxon>
        <taxon>Fabales</taxon>
        <taxon>Fabaceae</taxon>
        <taxon>Papilionoideae</taxon>
        <taxon>50 kb inversion clade</taxon>
        <taxon>NPAAA clade</taxon>
        <taxon>indigoferoid/millettioid clade</taxon>
        <taxon>Phaseoleae</taxon>
        <taxon>Sphenostylis</taxon>
    </lineage>
</organism>
<accession>A0AA86RY10</accession>